<evidence type="ECO:0000256" key="4">
    <source>
        <dbReference type="SAM" id="Phobius"/>
    </source>
</evidence>
<keyword evidence="4" id="KW-0472">Membrane</keyword>
<feature type="domain" description="AMP-dependent synthetase/ligase" evidence="5">
    <location>
        <begin position="58"/>
        <end position="426"/>
    </location>
</feature>
<dbReference type="PROSITE" id="PS00455">
    <property type="entry name" value="AMP_BINDING"/>
    <property type="match status" value="1"/>
</dbReference>
<evidence type="ECO:0000313" key="6">
    <source>
        <dbReference type="EMBL" id="KAK7249027.1"/>
    </source>
</evidence>
<keyword evidence="4" id="KW-0812">Transmembrane</keyword>
<proteinExistence type="predicted"/>
<dbReference type="EMBL" id="JBBJCI010000084">
    <property type="protein sequence ID" value="KAK7249027.1"/>
    <property type="molecule type" value="Genomic_DNA"/>
</dbReference>
<evidence type="ECO:0000256" key="1">
    <source>
        <dbReference type="ARBA" id="ARBA00022598"/>
    </source>
</evidence>
<dbReference type="PANTHER" id="PTHR43272:SF32">
    <property type="entry name" value="AMP-DEPENDENT SYNTHETASE_LIGASE DOMAIN-CONTAINING PROTEIN"/>
    <property type="match status" value="1"/>
</dbReference>
<feature type="transmembrane region" description="Helical" evidence="4">
    <location>
        <begin position="6"/>
        <end position="27"/>
    </location>
</feature>
<keyword evidence="1 6" id="KW-0436">Ligase</keyword>
<reference evidence="6 7" key="1">
    <citation type="submission" date="2024-03" db="EMBL/GenBank/DDBJ databases">
        <title>Aureococcus anophagefferens CCMP1851 and Kratosvirus quantuckense: Draft genome of a second virus-susceptible host strain in the model system.</title>
        <authorList>
            <person name="Chase E."/>
            <person name="Truchon A.R."/>
            <person name="Schepens W."/>
            <person name="Wilhelm S.W."/>
        </authorList>
    </citation>
    <scope>NUCLEOTIDE SEQUENCE [LARGE SCALE GENOMIC DNA]</scope>
    <source>
        <strain evidence="6 7">CCMP1851</strain>
    </source>
</reference>
<keyword evidence="2" id="KW-0276">Fatty acid metabolism</keyword>
<keyword evidence="7" id="KW-1185">Reference proteome</keyword>
<evidence type="ECO:0000256" key="3">
    <source>
        <dbReference type="ARBA" id="ARBA00023098"/>
    </source>
</evidence>
<keyword evidence="4" id="KW-1133">Transmembrane helix</keyword>
<protein>
    <submittedName>
        <fullName evidence="6">Decanoate-CoA ligase</fullName>
    </submittedName>
</protein>
<evidence type="ECO:0000259" key="5">
    <source>
        <dbReference type="Pfam" id="PF00501"/>
    </source>
</evidence>
<dbReference type="PANTHER" id="PTHR43272">
    <property type="entry name" value="LONG-CHAIN-FATTY-ACID--COA LIGASE"/>
    <property type="match status" value="1"/>
</dbReference>
<dbReference type="Proteomes" id="UP001363151">
    <property type="component" value="Unassembled WGS sequence"/>
</dbReference>
<dbReference type="InterPro" id="IPR000873">
    <property type="entry name" value="AMP-dep_synth/lig_dom"/>
</dbReference>
<evidence type="ECO:0000256" key="2">
    <source>
        <dbReference type="ARBA" id="ARBA00022832"/>
    </source>
</evidence>
<dbReference type="InterPro" id="IPR020845">
    <property type="entry name" value="AMP-binding_CS"/>
</dbReference>
<dbReference type="Gene3D" id="3.40.50.12780">
    <property type="entry name" value="N-terminal domain of ligase-like"/>
    <property type="match status" value="1"/>
</dbReference>
<keyword evidence="3" id="KW-0443">Lipid metabolism</keyword>
<name>A0ABR1G6T0_AURAN</name>
<dbReference type="Pfam" id="PF00501">
    <property type="entry name" value="AMP-binding"/>
    <property type="match status" value="1"/>
</dbReference>
<evidence type="ECO:0000313" key="7">
    <source>
        <dbReference type="Proteomes" id="UP001363151"/>
    </source>
</evidence>
<feature type="transmembrane region" description="Helical" evidence="4">
    <location>
        <begin position="112"/>
        <end position="131"/>
    </location>
</feature>
<dbReference type="InterPro" id="IPR042099">
    <property type="entry name" value="ANL_N_sf"/>
</dbReference>
<gene>
    <name evidence="6" type="ORF">SO694_000432116</name>
</gene>
<organism evidence="6 7">
    <name type="scientific">Aureococcus anophagefferens</name>
    <name type="common">Harmful bloom alga</name>
    <dbReference type="NCBI Taxonomy" id="44056"/>
    <lineage>
        <taxon>Eukaryota</taxon>
        <taxon>Sar</taxon>
        <taxon>Stramenopiles</taxon>
        <taxon>Ochrophyta</taxon>
        <taxon>Pelagophyceae</taxon>
        <taxon>Pelagomonadales</taxon>
        <taxon>Pelagomonadaceae</taxon>
        <taxon>Aureococcus</taxon>
    </lineage>
</organism>
<sequence>MLPKTRLGVAAAVWAGAGVATLVARFVKRRRNEERERRTAAAGGLIPAARTVVDALAARASYTADAPALVGADGASYTWEAYHANAVAFGKALTALGGRGGVAVHAFNEPRWFFAAVGALAAGWTISGVYLTNTYEQSKHILKTSRVRVLVVETRAQLESTYASVLDDFPELVVVVLEGGACDGDRVFRYDAFVATGAGLDDRALPRMLPSTDVASLVYTSGTTGNPKAVELTHESARTVCEMMHARIPLNESTVLVSYLPLSHIAALGIDVYSAIFCGATVHFADADALRGSLKATLLAARPTLFFGVPRVWEKMAAAMQATAAKTYATSKAKQVIGTAAKAVGAAWWDPATPEVARGALALPMGLFKVLAFKKIRKACGLDRCELLYTGAAPLSAATADYLKSVDMPLLEVFGMSESCGAIAVSGPLDGAPARWLLRPAAAQRPLRDRARRRDGELTPTMKLKRAFVIAKYQSQVDDMYRDGPTIAYGAAVGEQPIRGNEP</sequence>
<dbReference type="GO" id="GO:0016874">
    <property type="term" value="F:ligase activity"/>
    <property type="evidence" value="ECO:0007669"/>
    <property type="project" value="UniProtKB-KW"/>
</dbReference>
<accession>A0ABR1G6T0</accession>
<comment type="caution">
    <text evidence="6">The sequence shown here is derived from an EMBL/GenBank/DDBJ whole genome shotgun (WGS) entry which is preliminary data.</text>
</comment>
<dbReference type="SUPFAM" id="SSF56801">
    <property type="entry name" value="Acetyl-CoA synthetase-like"/>
    <property type="match status" value="1"/>
</dbReference>